<protein>
    <submittedName>
        <fullName evidence="2">Uncharacterized protein</fullName>
    </submittedName>
</protein>
<dbReference type="InterPro" id="IPR017943">
    <property type="entry name" value="Bactericidal_perm-incr_a/b_dom"/>
</dbReference>
<dbReference type="GO" id="GO:0005615">
    <property type="term" value="C:extracellular space"/>
    <property type="evidence" value="ECO:0007669"/>
    <property type="project" value="TreeGrafter"/>
</dbReference>
<dbReference type="PANTHER" id="PTHR10504:SF145">
    <property type="entry name" value="PROTEIN CBG15266"/>
    <property type="match status" value="1"/>
</dbReference>
<evidence type="ECO:0000313" key="2">
    <source>
        <dbReference type="EMBL" id="GMS81145.1"/>
    </source>
</evidence>
<dbReference type="InterPro" id="IPR032942">
    <property type="entry name" value="BPI/LBP/Plunc"/>
</dbReference>
<keyword evidence="1" id="KW-1133">Transmembrane helix</keyword>
<comment type="caution">
    <text evidence="2">The sequence shown here is derived from an EMBL/GenBank/DDBJ whole genome shotgun (WGS) entry which is preliminary data.</text>
</comment>
<sequence>LQMLQLLPLITTNATDLQVIGNFRLEKEFFDFAASEAKTIIDYEVLHSPFKPFNEPHYYSRWINVTKFVQPRFNLTIDDGGVRFRSTGGYVKVAAGMVVKLLITKTGKVIVKCSGIRTDVKATIETRDGRPQIAVRHCDISIKTITVNTHMGATLGASTGFSYWFQYRYLPSEFRKYCDKLRDIVNQTNQFIANLPAHIPVWENVTFNYRLLADPQFRQGAIDVTSAFGVSSSNVDYYYEEENNDEFTEIDFGESHGAFSTLFGDFHVLDLLFYPFAIIGLVGLIVGKKEGKNGGKEQ</sequence>
<keyword evidence="3" id="KW-1185">Reference proteome</keyword>
<proteinExistence type="predicted"/>
<feature type="non-terminal residue" evidence="2">
    <location>
        <position position="1"/>
    </location>
</feature>
<organism evidence="2 3">
    <name type="scientific">Pristionchus entomophagus</name>
    <dbReference type="NCBI Taxonomy" id="358040"/>
    <lineage>
        <taxon>Eukaryota</taxon>
        <taxon>Metazoa</taxon>
        <taxon>Ecdysozoa</taxon>
        <taxon>Nematoda</taxon>
        <taxon>Chromadorea</taxon>
        <taxon>Rhabditida</taxon>
        <taxon>Rhabditina</taxon>
        <taxon>Diplogasteromorpha</taxon>
        <taxon>Diplogasteroidea</taxon>
        <taxon>Neodiplogasteridae</taxon>
        <taxon>Pristionchus</taxon>
    </lineage>
</organism>
<keyword evidence="1" id="KW-0812">Transmembrane</keyword>
<dbReference type="AlphaFoldDB" id="A0AAV5SFB0"/>
<dbReference type="GO" id="GO:0008289">
    <property type="term" value="F:lipid binding"/>
    <property type="evidence" value="ECO:0007669"/>
    <property type="project" value="InterPro"/>
</dbReference>
<dbReference type="EMBL" id="BTSX01000001">
    <property type="protein sequence ID" value="GMS81145.1"/>
    <property type="molecule type" value="Genomic_DNA"/>
</dbReference>
<name>A0AAV5SFB0_9BILA</name>
<dbReference type="Proteomes" id="UP001432027">
    <property type="component" value="Unassembled WGS sequence"/>
</dbReference>
<reference evidence="2" key="1">
    <citation type="submission" date="2023-10" db="EMBL/GenBank/DDBJ databases">
        <title>Genome assembly of Pristionchus species.</title>
        <authorList>
            <person name="Yoshida K."/>
            <person name="Sommer R.J."/>
        </authorList>
    </citation>
    <scope>NUCLEOTIDE SEQUENCE</scope>
    <source>
        <strain evidence="2">RS0144</strain>
    </source>
</reference>
<dbReference type="SUPFAM" id="SSF55394">
    <property type="entry name" value="Bactericidal permeability-increasing protein, BPI"/>
    <property type="match status" value="1"/>
</dbReference>
<accession>A0AAV5SFB0</accession>
<dbReference type="PANTHER" id="PTHR10504">
    <property type="entry name" value="BACTERICIDAL PERMEABILITY-INCREASING BPI PROTEIN-RELATED"/>
    <property type="match status" value="1"/>
</dbReference>
<feature type="transmembrane region" description="Helical" evidence="1">
    <location>
        <begin position="266"/>
        <end position="286"/>
    </location>
</feature>
<dbReference type="Gene3D" id="3.15.10.10">
    <property type="entry name" value="Bactericidal permeability-increasing protein, domain 1"/>
    <property type="match status" value="1"/>
</dbReference>
<keyword evidence="1" id="KW-0472">Membrane</keyword>
<gene>
    <name evidence="2" type="ORF">PENTCL1PPCAC_3320</name>
</gene>
<evidence type="ECO:0000256" key="1">
    <source>
        <dbReference type="SAM" id="Phobius"/>
    </source>
</evidence>
<feature type="non-terminal residue" evidence="2">
    <location>
        <position position="298"/>
    </location>
</feature>
<evidence type="ECO:0000313" key="3">
    <source>
        <dbReference type="Proteomes" id="UP001432027"/>
    </source>
</evidence>